<keyword evidence="2" id="KW-1185">Reference proteome</keyword>
<organism evidence="1 2">
    <name type="scientific">Hymenobacter telluris</name>
    <dbReference type="NCBI Taxonomy" id="2816474"/>
    <lineage>
        <taxon>Bacteria</taxon>
        <taxon>Pseudomonadati</taxon>
        <taxon>Bacteroidota</taxon>
        <taxon>Cytophagia</taxon>
        <taxon>Cytophagales</taxon>
        <taxon>Hymenobacteraceae</taxon>
        <taxon>Hymenobacter</taxon>
    </lineage>
</organism>
<comment type="caution">
    <text evidence="1">The sequence shown here is derived from an EMBL/GenBank/DDBJ whole genome shotgun (WGS) entry which is preliminary data.</text>
</comment>
<protein>
    <submittedName>
        <fullName evidence="1">Uncharacterized protein</fullName>
    </submittedName>
</protein>
<evidence type="ECO:0000313" key="2">
    <source>
        <dbReference type="Proteomes" id="UP000664144"/>
    </source>
</evidence>
<name>A0A939F0Z6_9BACT</name>
<dbReference type="RefSeq" id="WP_206987073.1">
    <property type="nucleotide sequence ID" value="NZ_JAFLQZ010000039.1"/>
</dbReference>
<proteinExistence type="predicted"/>
<sequence>MVGVAVGVSPRYAVQATVGTSMFGIGFKAPGGSTMGFSQEATEYALILRRQCLVSQAGHSWFVDSGFDIVRAGKGFRKFEIESSNLNGPGTHVIGAPIDGKSARVGVRLGAGREWSLSRHHHVALQAIASIGLSDLRRYRLQNVTWQQGQTIDPVSKDVLIATRFSFVGVQARYRFQL</sequence>
<dbReference type="Proteomes" id="UP000664144">
    <property type="component" value="Unassembled WGS sequence"/>
</dbReference>
<evidence type="ECO:0000313" key="1">
    <source>
        <dbReference type="EMBL" id="MBO0361173.1"/>
    </source>
</evidence>
<dbReference type="AlphaFoldDB" id="A0A939F0Z6"/>
<dbReference type="EMBL" id="JAFLQZ010000039">
    <property type="protein sequence ID" value="MBO0361173.1"/>
    <property type="molecule type" value="Genomic_DNA"/>
</dbReference>
<accession>A0A939F0Z6</accession>
<reference evidence="1" key="1">
    <citation type="submission" date="2021-03" db="EMBL/GenBank/DDBJ databases">
        <authorList>
            <person name="Kim M.K."/>
        </authorList>
    </citation>
    <scope>NUCLEOTIDE SEQUENCE</scope>
    <source>
        <strain evidence="1">BT186</strain>
    </source>
</reference>
<gene>
    <name evidence="1" type="ORF">J0X19_24660</name>
</gene>